<dbReference type="Proteomes" id="UP000276133">
    <property type="component" value="Unassembled WGS sequence"/>
</dbReference>
<evidence type="ECO:0000313" key="2">
    <source>
        <dbReference type="Proteomes" id="UP000276133"/>
    </source>
</evidence>
<accession>A0A3M7S773</accession>
<gene>
    <name evidence="1" type="ORF">BpHYR1_010617</name>
</gene>
<comment type="caution">
    <text evidence="1">The sequence shown here is derived from an EMBL/GenBank/DDBJ whole genome shotgun (WGS) entry which is preliminary data.</text>
</comment>
<reference evidence="1 2" key="1">
    <citation type="journal article" date="2018" name="Sci. Rep.">
        <title>Genomic signatures of local adaptation to the degree of environmental predictability in rotifers.</title>
        <authorList>
            <person name="Franch-Gras L."/>
            <person name="Hahn C."/>
            <person name="Garcia-Roger E.M."/>
            <person name="Carmona M.J."/>
            <person name="Serra M."/>
            <person name="Gomez A."/>
        </authorList>
    </citation>
    <scope>NUCLEOTIDE SEQUENCE [LARGE SCALE GENOMIC DNA]</scope>
    <source>
        <strain evidence="1">HYR1</strain>
    </source>
</reference>
<keyword evidence="2" id="KW-1185">Reference proteome</keyword>
<organism evidence="1 2">
    <name type="scientific">Brachionus plicatilis</name>
    <name type="common">Marine rotifer</name>
    <name type="synonym">Brachionus muelleri</name>
    <dbReference type="NCBI Taxonomy" id="10195"/>
    <lineage>
        <taxon>Eukaryota</taxon>
        <taxon>Metazoa</taxon>
        <taxon>Spiralia</taxon>
        <taxon>Gnathifera</taxon>
        <taxon>Rotifera</taxon>
        <taxon>Eurotatoria</taxon>
        <taxon>Monogononta</taxon>
        <taxon>Pseudotrocha</taxon>
        <taxon>Ploima</taxon>
        <taxon>Brachionidae</taxon>
        <taxon>Brachionus</taxon>
    </lineage>
</organism>
<protein>
    <submittedName>
        <fullName evidence="1">Uncharacterized protein</fullName>
    </submittedName>
</protein>
<dbReference type="AlphaFoldDB" id="A0A3M7S773"/>
<sequence length="63" mass="7532">MKELNLCFILIEIQPKLLLFCLVLTRFRFENCCVQSNKKRLEQVTDMTDFVYLPQGYQAEGWL</sequence>
<name>A0A3M7S773_BRAPC</name>
<dbReference type="EMBL" id="REGN01001941">
    <property type="protein sequence ID" value="RNA31448.1"/>
    <property type="molecule type" value="Genomic_DNA"/>
</dbReference>
<proteinExistence type="predicted"/>
<evidence type="ECO:0000313" key="1">
    <source>
        <dbReference type="EMBL" id="RNA31448.1"/>
    </source>
</evidence>